<evidence type="ECO:0000313" key="2">
    <source>
        <dbReference type="Proteomes" id="UP000000763"/>
    </source>
</evidence>
<proteinExistence type="predicted"/>
<accession>C7IWG1</accession>
<protein>
    <submittedName>
        <fullName evidence="1">Os01g0234800 protein</fullName>
    </submittedName>
</protein>
<organism evidence="1 2">
    <name type="scientific">Oryza sativa subsp. japonica</name>
    <name type="common">Rice</name>
    <dbReference type="NCBI Taxonomy" id="39947"/>
    <lineage>
        <taxon>Eukaryota</taxon>
        <taxon>Viridiplantae</taxon>
        <taxon>Streptophyta</taxon>
        <taxon>Embryophyta</taxon>
        <taxon>Tracheophyta</taxon>
        <taxon>Spermatophyta</taxon>
        <taxon>Magnoliopsida</taxon>
        <taxon>Liliopsida</taxon>
        <taxon>Poales</taxon>
        <taxon>Poaceae</taxon>
        <taxon>BOP clade</taxon>
        <taxon>Oryzoideae</taxon>
        <taxon>Oryzeae</taxon>
        <taxon>Oryzinae</taxon>
        <taxon>Oryza</taxon>
        <taxon>Oryza sativa</taxon>
    </lineage>
</organism>
<reference evidence="2" key="2">
    <citation type="journal article" date="2008" name="Nucleic Acids Res.">
        <title>The rice annotation project database (RAP-DB): 2008 update.</title>
        <authorList>
            <consortium name="The rice annotation project (RAP)"/>
        </authorList>
    </citation>
    <scope>GENOME REANNOTATION</scope>
    <source>
        <strain evidence="2">cv. Nipponbare</strain>
    </source>
</reference>
<dbReference type="AlphaFoldDB" id="C7IWG1"/>
<gene>
    <name evidence="1" type="ordered locus">Os01g0234800</name>
</gene>
<dbReference type="Proteomes" id="UP000000763">
    <property type="component" value="Chromosome 1"/>
</dbReference>
<dbReference type="EMBL" id="AP008207">
    <property type="protein sequence ID" value="BAH90976.1"/>
    <property type="molecule type" value="Genomic_DNA"/>
</dbReference>
<dbReference type="KEGG" id="dosa:Os01g0234800"/>
<evidence type="ECO:0000313" key="1">
    <source>
        <dbReference type="EMBL" id="BAH90976.1"/>
    </source>
</evidence>
<name>C7IWG1_ORYSJ</name>
<reference evidence="1 2" key="1">
    <citation type="journal article" date="2005" name="Nature">
        <title>The map-based sequence of the rice genome.</title>
        <authorList>
            <consortium name="International rice genome sequencing project (IRGSP)"/>
            <person name="Matsumoto T."/>
            <person name="Wu J."/>
            <person name="Kanamori H."/>
            <person name="Katayose Y."/>
            <person name="Fujisawa M."/>
            <person name="Namiki N."/>
            <person name="Mizuno H."/>
            <person name="Yamamoto K."/>
            <person name="Antonio B.A."/>
            <person name="Baba T."/>
            <person name="Sakata K."/>
            <person name="Nagamura Y."/>
            <person name="Aoki H."/>
            <person name="Arikawa K."/>
            <person name="Arita K."/>
            <person name="Bito T."/>
            <person name="Chiden Y."/>
            <person name="Fujitsuka N."/>
            <person name="Fukunaka R."/>
            <person name="Hamada M."/>
            <person name="Harada C."/>
            <person name="Hayashi A."/>
            <person name="Hijishita S."/>
            <person name="Honda M."/>
            <person name="Hosokawa S."/>
            <person name="Ichikawa Y."/>
            <person name="Idonuma A."/>
            <person name="Iijima M."/>
            <person name="Ikeda M."/>
            <person name="Ikeno M."/>
            <person name="Ito K."/>
            <person name="Ito S."/>
            <person name="Ito T."/>
            <person name="Ito Y."/>
            <person name="Ito Y."/>
            <person name="Iwabuchi A."/>
            <person name="Kamiya K."/>
            <person name="Karasawa W."/>
            <person name="Kurita K."/>
            <person name="Katagiri S."/>
            <person name="Kikuta A."/>
            <person name="Kobayashi H."/>
            <person name="Kobayashi N."/>
            <person name="Machita K."/>
            <person name="Maehara T."/>
            <person name="Masukawa M."/>
            <person name="Mizubayashi T."/>
            <person name="Mukai Y."/>
            <person name="Nagasaki H."/>
            <person name="Nagata Y."/>
            <person name="Naito S."/>
            <person name="Nakashima M."/>
            <person name="Nakama Y."/>
            <person name="Nakamichi Y."/>
            <person name="Nakamura M."/>
            <person name="Meguro A."/>
            <person name="Negishi M."/>
            <person name="Ohta I."/>
            <person name="Ohta T."/>
            <person name="Okamoto M."/>
            <person name="Ono N."/>
            <person name="Saji S."/>
            <person name="Sakaguchi M."/>
            <person name="Sakai K."/>
            <person name="Shibata M."/>
            <person name="Shimokawa T."/>
            <person name="Song J."/>
            <person name="Takazaki Y."/>
            <person name="Terasawa K."/>
            <person name="Tsugane M."/>
            <person name="Tsuji K."/>
            <person name="Ueda S."/>
            <person name="Waki K."/>
            <person name="Yamagata H."/>
            <person name="Yamamoto M."/>
            <person name="Yamamoto S."/>
            <person name="Yamane H."/>
            <person name="Yoshiki S."/>
            <person name="Yoshihara R."/>
            <person name="Yukawa K."/>
            <person name="Zhong H."/>
            <person name="Yano M."/>
            <person name="Yuan Q."/>
            <person name="Ouyang S."/>
            <person name="Liu J."/>
            <person name="Jones K.M."/>
            <person name="Gansberger K."/>
            <person name="Moffat K."/>
            <person name="Hill J."/>
            <person name="Bera J."/>
            <person name="Fadrosh D."/>
            <person name="Jin S."/>
            <person name="Johri S."/>
            <person name="Kim M."/>
            <person name="Overton L."/>
            <person name="Reardon M."/>
            <person name="Tsitrin T."/>
            <person name="Vuong H."/>
            <person name="Weaver B."/>
            <person name="Ciecko A."/>
            <person name="Tallon L."/>
            <person name="Jackson J."/>
            <person name="Pai G."/>
            <person name="Aken S.V."/>
            <person name="Utterback T."/>
            <person name="Reidmuller S."/>
            <person name="Feldblyum T."/>
            <person name="Hsiao J."/>
            <person name="Zismann V."/>
            <person name="Iobst S."/>
            <person name="de Vazeille A.R."/>
            <person name="Buell C.R."/>
            <person name="Ying K."/>
            <person name="Li Y."/>
            <person name="Lu T."/>
            <person name="Huang Y."/>
            <person name="Zhao Q."/>
            <person name="Feng Q."/>
            <person name="Zhang L."/>
            <person name="Zhu J."/>
            <person name="Weng Q."/>
            <person name="Mu J."/>
            <person name="Lu Y."/>
            <person name="Fan D."/>
            <person name="Liu Y."/>
            <person name="Guan J."/>
            <person name="Zhang Y."/>
            <person name="Yu S."/>
            <person name="Liu X."/>
            <person name="Zhang Y."/>
            <person name="Hong G."/>
            <person name="Han B."/>
            <person name="Choisne N."/>
            <person name="Demange N."/>
            <person name="Orjeda G."/>
            <person name="Samain S."/>
            <person name="Cattolico L."/>
            <person name="Pelletier E."/>
            <person name="Couloux A."/>
            <person name="Segurens B."/>
            <person name="Wincker P."/>
            <person name="D'Hont A."/>
            <person name="Scarpelli C."/>
            <person name="Weissenbach J."/>
            <person name="Salanoubat M."/>
            <person name="Quetier F."/>
            <person name="Yu Y."/>
            <person name="Kim H.R."/>
            <person name="Rambo T."/>
            <person name="Currie J."/>
            <person name="Collura K."/>
            <person name="Luo M."/>
            <person name="Yang T."/>
            <person name="Ammiraju J.S.S."/>
            <person name="Engler F."/>
            <person name="Soderlund C."/>
            <person name="Wing R.A."/>
            <person name="Palmer L.E."/>
            <person name="de la Bastide M."/>
            <person name="Spiegel L."/>
            <person name="Nascimento L."/>
            <person name="Zutavern T."/>
            <person name="O'Shaughnessy A."/>
            <person name="Dike S."/>
            <person name="Dedhia N."/>
            <person name="Preston R."/>
            <person name="Balija V."/>
            <person name="McCombie W.R."/>
            <person name="Chow T."/>
            <person name="Chen H."/>
            <person name="Chung M."/>
            <person name="Chen C."/>
            <person name="Shaw J."/>
            <person name="Wu H."/>
            <person name="Hsiao K."/>
            <person name="Chao Y."/>
            <person name="Chu M."/>
            <person name="Cheng C."/>
            <person name="Hour A."/>
            <person name="Lee P."/>
            <person name="Lin S."/>
            <person name="Lin Y."/>
            <person name="Liou J."/>
            <person name="Liu S."/>
            <person name="Hsing Y."/>
            <person name="Raghuvanshi S."/>
            <person name="Mohanty A."/>
            <person name="Bharti A.K."/>
            <person name="Gaur A."/>
            <person name="Gupta V."/>
            <person name="Kumar D."/>
            <person name="Ravi V."/>
            <person name="Vij S."/>
            <person name="Kapur A."/>
            <person name="Khurana P."/>
            <person name="Khurana P."/>
            <person name="Khurana J.P."/>
            <person name="Tyagi A.K."/>
            <person name="Gaikwad K."/>
            <person name="Singh A."/>
            <person name="Dalal V."/>
            <person name="Srivastava S."/>
            <person name="Dixit A."/>
            <person name="Pal A.K."/>
            <person name="Ghazi I.A."/>
            <person name="Yadav M."/>
            <person name="Pandit A."/>
            <person name="Bhargava A."/>
            <person name="Sureshbabu K."/>
            <person name="Batra K."/>
            <person name="Sharma T.R."/>
            <person name="Mohapatra T."/>
            <person name="Singh N.K."/>
            <person name="Messing J."/>
            <person name="Nelson A.B."/>
            <person name="Fuks G."/>
            <person name="Kavchok S."/>
            <person name="Keizer G."/>
            <person name="Linton E."/>
            <person name="Llaca V."/>
            <person name="Song R."/>
            <person name="Tanyolac B."/>
            <person name="Young S."/>
            <person name="Ho-Il K."/>
            <person name="Hahn J.H."/>
            <person name="Sangsakoo G."/>
            <person name="Vanavichit A."/>
            <person name="de Mattos Luiz.A.T."/>
            <person name="Zimmer P.D."/>
            <person name="Malone G."/>
            <person name="Dellagostin O."/>
            <person name="de Oliveira A.C."/>
            <person name="Bevan M."/>
            <person name="Bancroft I."/>
            <person name="Minx P."/>
            <person name="Cordum H."/>
            <person name="Wilson R."/>
            <person name="Cheng Z."/>
            <person name="Jin W."/>
            <person name="Jiang J."/>
            <person name="Leong S.A."/>
            <person name="Iwama H."/>
            <person name="Gojobori T."/>
            <person name="Itoh T."/>
            <person name="Niimura Y."/>
            <person name="Fujii Y."/>
            <person name="Habara T."/>
            <person name="Sakai H."/>
            <person name="Sato Y."/>
            <person name="Wilson G."/>
            <person name="Kumar K."/>
            <person name="McCouch S."/>
            <person name="Juretic N."/>
            <person name="Hoen D."/>
            <person name="Wright S."/>
            <person name="Bruskiewich R."/>
            <person name="Bureau T."/>
            <person name="Miyao A."/>
            <person name="Hirochika H."/>
            <person name="Nishikawa T."/>
            <person name="Kadowaki K."/>
            <person name="Sugiura M."/>
            <person name="Burr B."/>
            <person name="Sasaki T."/>
        </authorList>
    </citation>
    <scope>NUCLEOTIDE SEQUENCE [LARGE SCALE GENOMIC DNA]</scope>
    <source>
        <strain evidence="2">cv. Nipponbare</strain>
    </source>
</reference>
<feature type="non-terminal residue" evidence="1">
    <location>
        <position position="1"/>
    </location>
</feature>
<sequence>NLCGEGEGSQSSGPYSQVCPCCHCDWNSTDALLGQEQDMVTESNSQASCYGAGT</sequence>